<dbReference type="InterPro" id="IPR011004">
    <property type="entry name" value="Trimer_LpxA-like_sf"/>
</dbReference>
<reference evidence="11 12" key="1">
    <citation type="submission" date="2018-07" db="EMBL/GenBank/DDBJ databases">
        <title>Genomic Encyclopedia of Type Strains, Phase IV (KMG-IV): sequencing the most valuable type-strain genomes for metagenomic binning, comparative biology and taxonomic classification.</title>
        <authorList>
            <person name="Goeker M."/>
        </authorList>
    </citation>
    <scope>NUCLEOTIDE SEQUENCE [LARGE SCALE GENOMIC DNA]</scope>
    <source>
        <strain evidence="11 12">DSM 5603</strain>
    </source>
</reference>
<feature type="domain" description="Serine acetyltransferase N-terminal" evidence="10">
    <location>
        <begin position="36"/>
        <end position="137"/>
    </location>
</feature>
<evidence type="ECO:0000313" key="12">
    <source>
        <dbReference type="Proteomes" id="UP000254958"/>
    </source>
</evidence>
<organism evidence="11 12">
    <name type="scientific">Gluconacetobacter liquefaciens</name>
    <name type="common">Acetobacter liquefaciens</name>
    <dbReference type="NCBI Taxonomy" id="89584"/>
    <lineage>
        <taxon>Bacteria</taxon>
        <taxon>Pseudomonadati</taxon>
        <taxon>Pseudomonadota</taxon>
        <taxon>Alphaproteobacteria</taxon>
        <taxon>Acetobacterales</taxon>
        <taxon>Acetobacteraceae</taxon>
        <taxon>Gluconacetobacter</taxon>
    </lineage>
</organism>
<dbReference type="NCBIfam" id="NF041874">
    <property type="entry name" value="EPS_EpsC"/>
    <property type="match status" value="1"/>
</dbReference>
<keyword evidence="12" id="KW-1185">Reference proteome</keyword>
<evidence type="ECO:0000313" key="11">
    <source>
        <dbReference type="EMBL" id="RDI34246.1"/>
    </source>
</evidence>
<dbReference type="InterPro" id="IPR045304">
    <property type="entry name" value="LbH_SAT"/>
</dbReference>
<keyword evidence="5" id="KW-0028">Amino-acid biosynthesis</keyword>
<proteinExistence type="inferred from homology"/>
<accession>A0A370FVQ0</accession>
<dbReference type="OrthoDB" id="9801456at2"/>
<dbReference type="InterPro" id="IPR018357">
    <property type="entry name" value="Hexapep_transf_CS"/>
</dbReference>
<evidence type="ECO:0000256" key="3">
    <source>
        <dbReference type="ARBA" id="ARBA00013266"/>
    </source>
</evidence>
<dbReference type="AlphaFoldDB" id="A0A370FVQ0"/>
<sequence>MAVNIISLQSYLVRDRANAIALSAANNVSATEMASWEIMRSEARTHKDPVLKGLLRPGILDQPDFATALAFLLSRKLGGDLLSTATIFALAREFQGNQPLAVDMAAADLASIRERDPAAADFLVPFMFFKGFHAIQSYRIAHWLWQENRRSLAHYIQSRASELFAVDIHPAAQLGQRIIFDHGTGIVVGETAVIEDDVALLQNVTLGGTGKENGDRHPKIRRGALIGTGAKVLGNIEIGEGAKVGAGSVVLKSVAPFTTVVGNPARVVGVRHEGLPSLTMDQTLPPLEYEI</sequence>
<dbReference type="PROSITE" id="PS00101">
    <property type="entry name" value="HEXAPEP_TRANSFERASES"/>
    <property type="match status" value="1"/>
</dbReference>
<keyword evidence="6 11" id="KW-0808">Transferase</keyword>
<name>A0A370FVQ0_GLULI</name>
<dbReference type="Gene3D" id="1.10.3130.10">
    <property type="entry name" value="serine acetyltransferase, domain 1"/>
    <property type="match status" value="1"/>
</dbReference>
<gene>
    <name evidence="11" type="ORF">C7453_11555</name>
</gene>
<evidence type="ECO:0000256" key="9">
    <source>
        <dbReference type="ARBA" id="ARBA00049486"/>
    </source>
</evidence>
<comment type="caution">
    <text evidence="11">The sequence shown here is derived from an EMBL/GenBank/DDBJ whole genome shotgun (WGS) entry which is preliminary data.</text>
</comment>
<dbReference type="GO" id="GO:0009001">
    <property type="term" value="F:serine O-acetyltransferase activity"/>
    <property type="evidence" value="ECO:0007669"/>
    <property type="project" value="UniProtKB-EC"/>
</dbReference>
<comment type="catalytic activity">
    <reaction evidence="9">
        <text>L-serine + acetyl-CoA = O-acetyl-L-serine + CoA</text>
        <dbReference type="Rhea" id="RHEA:24560"/>
        <dbReference type="ChEBI" id="CHEBI:33384"/>
        <dbReference type="ChEBI" id="CHEBI:57287"/>
        <dbReference type="ChEBI" id="CHEBI:57288"/>
        <dbReference type="ChEBI" id="CHEBI:58340"/>
        <dbReference type="EC" id="2.3.1.30"/>
    </reaction>
</comment>
<comment type="similarity">
    <text evidence="2">Belongs to the transferase hexapeptide repeat family.</text>
</comment>
<dbReference type="InterPro" id="IPR001451">
    <property type="entry name" value="Hexapep"/>
</dbReference>
<comment type="pathway">
    <text evidence="1">Amino-acid biosynthesis; L-cysteine biosynthesis; L-cysteine from L-serine: step 1/2.</text>
</comment>
<dbReference type="SUPFAM" id="SSF51161">
    <property type="entry name" value="Trimeric LpxA-like enzymes"/>
    <property type="match status" value="1"/>
</dbReference>
<dbReference type="CDD" id="cd03354">
    <property type="entry name" value="LbH_SAT"/>
    <property type="match status" value="1"/>
</dbReference>
<evidence type="ECO:0000256" key="6">
    <source>
        <dbReference type="ARBA" id="ARBA00022679"/>
    </source>
</evidence>
<evidence type="ECO:0000256" key="7">
    <source>
        <dbReference type="ARBA" id="ARBA00022737"/>
    </source>
</evidence>
<evidence type="ECO:0000259" key="10">
    <source>
        <dbReference type="SMART" id="SM00971"/>
    </source>
</evidence>
<dbReference type="RefSeq" id="WP_114729318.1">
    <property type="nucleotide sequence ID" value="NZ_BJMI01000023.1"/>
</dbReference>
<dbReference type="GO" id="GO:0005737">
    <property type="term" value="C:cytoplasm"/>
    <property type="evidence" value="ECO:0007669"/>
    <property type="project" value="InterPro"/>
</dbReference>
<dbReference type="EC" id="2.3.1.30" evidence="3"/>
<keyword evidence="8" id="KW-0012">Acyltransferase</keyword>
<dbReference type="UniPathway" id="UPA00136">
    <property type="reaction ID" value="UER00199"/>
</dbReference>
<evidence type="ECO:0000256" key="4">
    <source>
        <dbReference type="ARBA" id="ARBA00018522"/>
    </source>
</evidence>
<dbReference type="PANTHER" id="PTHR42811">
    <property type="entry name" value="SERINE ACETYLTRANSFERASE"/>
    <property type="match status" value="1"/>
</dbReference>
<evidence type="ECO:0000256" key="2">
    <source>
        <dbReference type="ARBA" id="ARBA00007274"/>
    </source>
</evidence>
<dbReference type="SMART" id="SM00971">
    <property type="entry name" value="SATase_N"/>
    <property type="match status" value="1"/>
</dbReference>
<dbReference type="Proteomes" id="UP000254958">
    <property type="component" value="Unassembled WGS sequence"/>
</dbReference>
<dbReference type="Pfam" id="PF06426">
    <property type="entry name" value="SATase_N"/>
    <property type="match status" value="1"/>
</dbReference>
<dbReference type="InterPro" id="IPR005881">
    <property type="entry name" value="Ser_O-AcTrfase"/>
</dbReference>
<dbReference type="Gene3D" id="2.160.10.10">
    <property type="entry name" value="Hexapeptide repeat proteins"/>
    <property type="match status" value="1"/>
</dbReference>
<dbReference type="NCBIfam" id="TIGR01172">
    <property type="entry name" value="cysE"/>
    <property type="match status" value="1"/>
</dbReference>
<protein>
    <recommendedName>
        <fullName evidence="4">Serine acetyltransferase</fullName>
        <ecNumber evidence="3">2.3.1.30</ecNumber>
    </recommendedName>
</protein>
<dbReference type="EMBL" id="QQAW01000015">
    <property type="protein sequence ID" value="RDI34246.1"/>
    <property type="molecule type" value="Genomic_DNA"/>
</dbReference>
<dbReference type="Pfam" id="PF00132">
    <property type="entry name" value="Hexapep"/>
    <property type="match status" value="1"/>
</dbReference>
<dbReference type="GO" id="GO:0006535">
    <property type="term" value="P:cysteine biosynthetic process from serine"/>
    <property type="evidence" value="ECO:0007669"/>
    <property type="project" value="InterPro"/>
</dbReference>
<keyword evidence="7" id="KW-0677">Repeat</keyword>
<dbReference type="FunFam" id="2.160.10.10:FF:000002">
    <property type="entry name" value="Serine acetyltransferase"/>
    <property type="match status" value="1"/>
</dbReference>
<evidence type="ECO:0000256" key="1">
    <source>
        <dbReference type="ARBA" id="ARBA00004876"/>
    </source>
</evidence>
<evidence type="ECO:0000256" key="5">
    <source>
        <dbReference type="ARBA" id="ARBA00022605"/>
    </source>
</evidence>
<dbReference type="InterPro" id="IPR053376">
    <property type="entry name" value="Serine_acetyltransferase"/>
</dbReference>
<evidence type="ECO:0000256" key="8">
    <source>
        <dbReference type="ARBA" id="ARBA00023315"/>
    </source>
</evidence>
<dbReference type="InterPro" id="IPR010493">
    <property type="entry name" value="Ser_AcTrfase_N"/>
</dbReference>
<dbReference type="InterPro" id="IPR042122">
    <property type="entry name" value="Ser_AcTrfase_N_sf"/>
</dbReference>